<dbReference type="Proteomes" id="UP001608902">
    <property type="component" value="Unassembled WGS sequence"/>
</dbReference>
<dbReference type="AlphaFoldDB" id="A0ABD6F2L8"/>
<gene>
    <name evidence="3" type="ORF">AB6A40_010371</name>
</gene>
<keyword evidence="2" id="KW-1133">Transmembrane helix</keyword>
<evidence type="ECO:0000256" key="2">
    <source>
        <dbReference type="SAM" id="Phobius"/>
    </source>
</evidence>
<name>A0ABD6F2L8_9BILA</name>
<keyword evidence="2" id="KW-0812">Transmembrane</keyword>
<evidence type="ECO:0000256" key="1">
    <source>
        <dbReference type="SAM" id="MobiDB-lite"/>
    </source>
</evidence>
<comment type="caution">
    <text evidence="3">The sequence shown here is derived from an EMBL/GenBank/DDBJ whole genome shotgun (WGS) entry which is preliminary data.</text>
</comment>
<keyword evidence="2" id="KW-0472">Membrane</keyword>
<feature type="region of interest" description="Disordered" evidence="1">
    <location>
        <begin position="125"/>
        <end position="182"/>
    </location>
</feature>
<feature type="compositionally biased region" description="Polar residues" evidence="1">
    <location>
        <begin position="155"/>
        <end position="171"/>
    </location>
</feature>
<proteinExistence type="predicted"/>
<evidence type="ECO:0000313" key="4">
    <source>
        <dbReference type="Proteomes" id="UP001608902"/>
    </source>
</evidence>
<feature type="compositionally biased region" description="Low complexity" evidence="1">
    <location>
        <begin position="136"/>
        <end position="153"/>
    </location>
</feature>
<evidence type="ECO:0000313" key="3">
    <source>
        <dbReference type="EMBL" id="MFH4983662.1"/>
    </source>
</evidence>
<reference evidence="3 4" key="1">
    <citation type="submission" date="2024-08" db="EMBL/GenBank/DDBJ databases">
        <title>Gnathostoma spinigerum genome.</title>
        <authorList>
            <person name="Gonzalez-Bertolin B."/>
            <person name="Monzon S."/>
            <person name="Zaballos A."/>
            <person name="Jimenez P."/>
            <person name="Dekumyoy P."/>
            <person name="Varona S."/>
            <person name="Cuesta I."/>
            <person name="Sumanam S."/>
            <person name="Adisakwattana P."/>
            <person name="Gasser R.B."/>
            <person name="Hernandez-Gonzalez A."/>
            <person name="Young N.D."/>
            <person name="Perteguer M.J."/>
        </authorList>
    </citation>
    <scope>NUCLEOTIDE SEQUENCE [LARGE SCALE GENOMIC DNA]</scope>
    <source>
        <strain evidence="3">AL3</strain>
        <tissue evidence="3">Liver</tissue>
    </source>
</reference>
<sequence length="211" mass="22224">MVKAASLNKEPSDVGGTEVPDSSEEGVDISKIDDSRDPDVIFDEILSAIENGDESISVRPVVNSTTQIKSKPSVAKPPPIISFEEFIDRSKPSILGPFSTLSDNDTIKFAEEVDLPEEEFIVKTMGTNGPSSVGGTASEAEITETTTTLPRSTSVEENSPAFSTTESTKQISVPVTPRTVTTSKGGNGVSAPLTITLNTIILSIVLALIIA</sequence>
<accession>A0ABD6F2L8</accession>
<keyword evidence="4" id="KW-1185">Reference proteome</keyword>
<dbReference type="EMBL" id="JBGFUD010013220">
    <property type="protein sequence ID" value="MFH4983662.1"/>
    <property type="molecule type" value="Genomic_DNA"/>
</dbReference>
<feature type="compositionally biased region" description="Polar residues" evidence="1">
    <location>
        <begin position="125"/>
        <end position="135"/>
    </location>
</feature>
<protein>
    <submittedName>
        <fullName evidence="3">Uncharacterized protein</fullName>
    </submittedName>
</protein>
<organism evidence="3 4">
    <name type="scientific">Gnathostoma spinigerum</name>
    <dbReference type="NCBI Taxonomy" id="75299"/>
    <lineage>
        <taxon>Eukaryota</taxon>
        <taxon>Metazoa</taxon>
        <taxon>Ecdysozoa</taxon>
        <taxon>Nematoda</taxon>
        <taxon>Chromadorea</taxon>
        <taxon>Rhabditida</taxon>
        <taxon>Spirurina</taxon>
        <taxon>Gnathostomatomorpha</taxon>
        <taxon>Gnathostomatoidea</taxon>
        <taxon>Gnathostomatidae</taxon>
        <taxon>Gnathostoma</taxon>
    </lineage>
</organism>
<feature type="transmembrane region" description="Helical" evidence="2">
    <location>
        <begin position="189"/>
        <end position="210"/>
    </location>
</feature>
<feature type="compositionally biased region" description="Low complexity" evidence="1">
    <location>
        <begin position="173"/>
        <end position="182"/>
    </location>
</feature>
<feature type="region of interest" description="Disordered" evidence="1">
    <location>
        <begin position="1"/>
        <end position="34"/>
    </location>
</feature>